<evidence type="ECO:0000256" key="2">
    <source>
        <dbReference type="ARBA" id="ARBA00000909"/>
    </source>
</evidence>
<feature type="binding site" evidence="18">
    <location>
        <begin position="166"/>
        <end position="172"/>
    </location>
    <ligand>
        <name>(6S)-NADPHX</name>
        <dbReference type="ChEBI" id="CHEBI:64076"/>
    </ligand>
</feature>
<dbReference type="Pfam" id="PF01256">
    <property type="entry name" value="Carb_kinase"/>
    <property type="match status" value="1"/>
</dbReference>
<comment type="similarity">
    <text evidence="3 19">In the N-terminal section; belongs to the NnrE/AIBP family.</text>
</comment>
<dbReference type="EC" id="4.2.1.136" evidence="19"/>
<feature type="binding site" evidence="17">
    <location>
        <position position="491"/>
    </location>
    <ligand>
        <name>AMP</name>
        <dbReference type="ChEBI" id="CHEBI:456215"/>
    </ligand>
</feature>
<feature type="binding site" evidence="18">
    <location>
        <position position="102"/>
    </location>
    <ligand>
        <name>K(+)</name>
        <dbReference type="ChEBI" id="CHEBI:29103"/>
    </ligand>
</feature>
<organism evidence="22 23">
    <name type="scientific">Phormidesmis priestleyi Ana</name>
    <dbReference type="NCBI Taxonomy" id="1666911"/>
    <lineage>
        <taxon>Bacteria</taxon>
        <taxon>Bacillati</taxon>
        <taxon>Cyanobacteriota</taxon>
        <taxon>Cyanophyceae</taxon>
        <taxon>Leptolyngbyales</taxon>
        <taxon>Leptolyngbyaceae</taxon>
        <taxon>Phormidesmis</taxon>
    </lineage>
</organism>
<dbReference type="InterPro" id="IPR030677">
    <property type="entry name" value="Nnr"/>
</dbReference>
<evidence type="ECO:0000256" key="9">
    <source>
        <dbReference type="ARBA" id="ARBA00022958"/>
    </source>
</evidence>
<keyword evidence="8 17" id="KW-0521">NADP</keyword>
<evidence type="ECO:0000256" key="19">
    <source>
        <dbReference type="PIRNR" id="PIRNR017184"/>
    </source>
</evidence>
<dbReference type="GO" id="GO:0005524">
    <property type="term" value="F:ATP binding"/>
    <property type="evidence" value="ECO:0007669"/>
    <property type="project" value="UniProtKB-UniRule"/>
</dbReference>
<keyword evidence="10 17" id="KW-0520">NAD</keyword>
<protein>
    <recommendedName>
        <fullName evidence="19">Bifunctional NAD(P)H-hydrate repair enzyme</fullName>
    </recommendedName>
    <alternativeName>
        <fullName evidence="19">Nicotinamide nucleotide repair protein</fullName>
    </alternativeName>
    <domain>
        <recommendedName>
            <fullName evidence="19">ADP-dependent (S)-NAD(P)H-hydrate dehydratase</fullName>
            <ecNumber evidence="19">4.2.1.136</ecNumber>
        </recommendedName>
        <alternativeName>
            <fullName evidence="19">ADP-dependent NAD(P)HX dehydratase</fullName>
        </alternativeName>
    </domain>
    <domain>
        <recommendedName>
            <fullName evidence="19">NAD(P)H-hydrate epimerase</fullName>
            <ecNumber evidence="19">5.1.99.6</ecNumber>
        </recommendedName>
    </domain>
</protein>
<accession>A0A0P8A3V9</accession>
<dbReference type="PANTHER" id="PTHR12592">
    <property type="entry name" value="ATP-DEPENDENT (S)-NAD(P)H-HYDRATE DEHYDRATASE FAMILY MEMBER"/>
    <property type="match status" value="1"/>
</dbReference>
<keyword evidence="9 18" id="KW-0630">Potassium</keyword>
<dbReference type="EC" id="5.1.99.6" evidence="19"/>
<evidence type="ECO:0000259" key="21">
    <source>
        <dbReference type="PROSITE" id="PS51385"/>
    </source>
</evidence>
<dbReference type="GO" id="GO:0046496">
    <property type="term" value="P:nicotinamide nucleotide metabolic process"/>
    <property type="evidence" value="ECO:0007669"/>
    <property type="project" value="UniProtKB-UniRule"/>
</dbReference>
<keyword evidence="6 17" id="KW-0547">Nucleotide-binding</keyword>
<comment type="similarity">
    <text evidence="18">Belongs to the NnrE/AIBP family.</text>
</comment>
<dbReference type="NCBIfam" id="TIGR00197">
    <property type="entry name" value="yjeF_nterm"/>
    <property type="match status" value="1"/>
</dbReference>
<dbReference type="PROSITE" id="PS01050">
    <property type="entry name" value="YJEF_C_2"/>
    <property type="match status" value="1"/>
</dbReference>
<sequence>MPLSPCLSESVAASQPLRCRQSIQPFLVTAEQMQQIEQRLFAAGMPVAALMEKVSGRLVQWFLAHSFLAHSFLAHSFWAHSFESLKQPIQWRVGILAGPGHNGGDALVVARELHHLGFDVRVYQPFAKLKPLTQQHADYAQSLGIAFVKSVQALSECDAIIDGWFGFGLTRAIANELADDIAFINQQSMPVFSIDLPSGIHTDTGEVMGTAIKASYTACLGLWKRGFMQEEALTHLGECELIDFDIPLADVTAVLSKVLPVERLTDQQAIAHLPLHRAPTAHKYKAGHLLLIAGSHQYAGAALLTGLGAVASGVGMLTLAVPESIRLALLPQLPGALLVGCPETPAGAIAQLPDRLDLSQYDAIAFGPGLTTAVPDALFEQILSCSCPLLLDADGLNLLAKTNPVQSLRDRKVPTVLTPHPGEFKRLFPDIYAERSGLMPGEIALQAAQSSSAIILLKGPRSAIAQTLSDSVPNLFFNPHSTAALARGGSGDVLTGLMGGLLATAAQSGQWKTAPETLTHAVTSAVWWHSQAALYASQQRGILGVDPVSLAKAMNLALQSLA</sequence>
<dbReference type="HAMAP" id="MF_01966">
    <property type="entry name" value="NADHX_epimerase"/>
    <property type="match status" value="1"/>
</dbReference>
<feature type="binding site" evidence="17">
    <location>
        <position position="301"/>
    </location>
    <ligand>
        <name>(6S)-NADPHX</name>
        <dbReference type="ChEBI" id="CHEBI:64076"/>
    </ligand>
</feature>
<comment type="similarity">
    <text evidence="4 19">In the C-terminal section; belongs to the NnrD/CARKD family.</text>
</comment>
<feature type="binding site" evidence="17">
    <location>
        <position position="369"/>
    </location>
    <ligand>
        <name>(6S)-NADPHX</name>
        <dbReference type="ChEBI" id="CHEBI:64076"/>
    </ligand>
</feature>
<keyword evidence="13" id="KW-0511">Multifunctional enzyme</keyword>
<dbReference type="PIRSF" id="PIRSF017184">
    <property type="entry name" value="Nnr"/>
    <property type="match status" value="1"/>
</dbReference>
<comment type="subunit">
    <text evidence="17">Homotetramer.</text>
</comment>
<feature type="binding site" evidence="18">
    <location>
        <begin position="101"/>
        <end position="105"/>
    </location>
    <ligand>
        <name>(6S)-NADPHX</name>
        <dbReference type="ChEBI" id="CHEBI:64076"/>
    </ligand>
</feature>
<evidence type="ECO:0000256" key="4">
    <source>
        <dbReference type="ARBA" id="ARBA00009524"/>
    </source>
</evidence>
<feature type="domain" description="YjeF N-terminal" evidence="21">
    <location>
        <begin position="33"/>
        <end position="252"/>
    </location>
</feature>
<dbReference type="GO" id="GO:0110051">
    <property type="term" value="P:metabolite repair"/>
    <property type="evidence" value="ECO:0007669"/>
    <property type="project" value="TreeGrafter"/>
</dbReference>
<evidence type="ECO:0000256" key="6">
    <source>
        <dbReference type="ARBA" id="ARBA00022741"/>
    </source>
</evidence>
<proteinExistence type="inferred from homology"/>
<evidence type="ECO:0000313" key="22">
    <source>
        <dbReference type="EMBL" id="KPQ37703.1"/>
    </source>
</evidence>
<feature type="binding site" evidence="18">
    <location>
        <position position="198"/>
    </location>
    <ligand>
        <name>K(+)</name>
        <dbReference type="ChEBI" id="CHEBI:29103"/>
    </ligand>
</feature>
<evidence type="ECO:0000313" key="23">
    <source>
        <dbReference type="Proteomes" id="UP000050465"/>
    </source>
</evidence>
<dbReference type="PATRIC" id="fig|1666911.3.peg.2637"/>
<dbReference type="SUPFAM" id="SSF53613">
    <property type="entry name" value="Ribokinase-like"/>
    <property type="match status" value="1"/>
</dbReference>
<evidence type="ECO:0000256" key="17">
    <source>
        <dbReference type="HAMAP-Rule" id="MF_01965"/>
    </source>
</evidence>
<dbReference type="Proteomes" id="UP000050465">
    <property type="component" value="Unassembled WGS sequence"/>
</dbReference>
<feature type="binding site" evidence="17">
    <location>
        <begin position="458"/>
        <end position="462"/>
    </location>
    <ligand>
        <name>AMP</name>
        <dbReference type="ChEBI" id="CHEBI:456215"/>
    </ligand>
</feature>
<feature type="binding site" evidence="17">
    <location>
        <position position="492"/>
    </location>
    <ligand>
        <name>(6S)-NADPHX</name>
        <dbReference type="ChEBI" id="CHEBI:64076"/>
    </ligand>
</feature>
<feature type="binding site" evidence="17">
    <location>
        <position position="420"/>
    </location>
    <ligand>
        <name>(6S)-NADPHX</name>
        <dbReference type="ChEBI" id="CHEBI:64076"/>
    </ligand>
</feature>
<evidence type="ECO:0000256" key="18">
    <source>
        <dbReference type="HAMAP-Rule" id="MF_01966"/>
    </source>
</evidence>
<dbReference type="SUPFAM" id="SSF64153">
    <property type="entry name" value="YjeF N-terminal domain-like"/>
    <property type="match status" value="1"/>
</dbReference>
<evidence type="ECO:0000256" key="15">
    <source>
        <dbReference type="ARBA" id="ARBA00048238"/>
    </source>
</evidence>
<comment type="catalytic activity">
    <reaction evidence="16 17 19">
        <text>(6S)-NADPHX + ADP = AMP + phosphate + NADPH + H(+)</text>
        <dbReference type="Rhea" id="RHEA:32235"/>
        <dbReference type="ChEBI" id="CHEBI:15378"/>
        <dbReference type="ChEBI" id="CHEBI:43474"/>
        <dbReference type="ChEBI" id="CHEBI:57783"/>
        <dbReference type="ChEBI" id="CHEBI:64076"/>
        <dbReference type="ChEBI" id="CHEBI:456215"/>
        <dbReference type="ChEBI" id="CHEBI:456216"/>
        <dbReference type="EC" id="4.2.1.136"/>
    </reaction>
</comment>
<dbReference type="CDD" id="cd01171">
    <property type="entry name" value="YXKO-related"/>
    <property type="match status" value="1"/>
</dbReference>
<dbReference type="Gene3D" id="3.40.1190.20">
    <property type="match status" value="1"/>
</dbReference>
<keyword evidence="7 17" id="KW-0067">ATP-binding</keyword>
<dbReference type="PANTHER" id="PTHR12592:SF0">
    <property type="entry name" value="ATP-DEPENDENT (S)-NAD(P)H-HYDRATE DEHYDRATASE"/>
    <property type="match status" value="1"/>
</dbReference>
<dbReference type="GO" id="GO:0052855">
    <property type="term" value="F:ADP-dependent NAD(P)H-hydrate dehydratase activity"/>
    <property type="evidence" value="ECO:0007669"/>
    <property type="project" value="UniProtKB-UniRule"/>
</dbReference>
<gene>
    <name evidence="18 22" type="primary">nnrE</name>
    <name evidence="17" type="synonym">nnrD</name>
    <name evidence="22" type="ORF">HLUCCA11_01220</name>
</gene>
<comment type="caution">
    <text evidence="18">Lacks conserved residue(s) required for the propagation of feature annotation.</text>
</comment>
<dbReference type="InterPro" id="IPR029056">
    <property type="entry name" value="Ribokinase-like"/>
</dbReference>
<evidence type="ECO:0000256" key="11">
    <source>
        <dbReference type="ARBA" id="ARBA00023235"/>
    </source>
</evidence>
<comment type="cofactor">
    <cofactor evidence="17">
        <name>Mg(2+)</name>
        <dbReference type="ChEBI" id="CHEBI:18420"/>
    </cofactor>
</comment>
<evidence type="ECO:0000256" key="14">
    <source>
        <dbReference type="ARBA" id="ARBA00025153"/>
    </source>
</evidence>
<dbReference type="STRING" id="1666911.HLUCCA11_01220"/>
<comment type="catalytic activity">
    <reaction evidence="2 18 19">
        <text>(6R)-NADPHX = (6S)-NADPHX</text>
        <dbReference type="Rhea" id="RHEA:32227"/>
        <dbReference type="ChEBI" id="CHEBI:64076"/>
        <dbReference type="ChEBI" id="CHEBI:64077"/>
        <dbReference type="EC" id="5.1.99.6"/>
    </reaction>
</comment>
<evidence type="ECO:0000256" key="7">
    <source>
        <dbReference type="ARBA" id="ARBA00022840"/>
    </source>
</evidence>
<dbReference type="InterPro" id="IPR017953">
    <property type="entry name" value="Carbohydrate_kinase_pred_CS"/>
</dbReference>
<reference evidence="22 23" key="1">
    <citation type="submission" date="2015-09" db="EMBL/GenBank/DDBJ databases">
        <title>Identification and resolution of microdiversity through metagenomic sequencing of parallel consortia.</title>
        <authorList>
            <person name="Nelson W.C."/>
            <person name="Romine M.F."/>
            <person name="Lindemann S.R."/>
        </authorList>
    </citation>
    <scope>NUCLEOTIDE SEQUENCE [LARGE SCALE GENOMIC DNA]</scope>
    <source>
        <strain evidence="22">Ana</strain>
    </source>
</reference>
<feature type="binding site" evidence="18">
    <location>
        <position position="162"/>
    </location>
    <ligand>
        <name>K(+)</name>
        <dbReference type="ChEBI" id="CHEBI:29103"/>
    </ligand>
</feature>
<evidence type="ECO:0000256" key="16">
    <source>
        <dbReference type="ARBA" id="ARBA00049209"/>
    </source>
</evidence>
<comment type="similarity">
    <text evidence="17">Belongs to the NnrD/CARKD family.</text>
</comment>
<comment type="caution">
    <text evidence="22">The sequence shown here is derived from an EMBL/GenBank/DDBJ whole genome shotgun (WGS) entry which is preliminary data.</text>
</comment>
<dbReference type="InterPro" id="IPR036652">
    <property type="entry name" value="YjeF_N_dom_sf"/>
</dbReference>
<dbReference type="GO" id="GO:0046872">
    <property type="term" value="F:metal ion binding"/>
    <property type="evidence" value="ECO:0007669"/>
    <property type="project" value="UniProtKB-UniRule"/>
</dbReference>
<dbReference type="PROSITE" id="PS51385">
    <property type="entry name" value="YJEF_N"/>
    <property type="match status" value="1"/>
</dbReference>
<dbReference type="Gene3D" id="3.40.50.10260">
    <property type="entry name" value="YjeF N-terminal domain"/>
    <property type="match status" value="1"/>
</dbReference>
<dbReference type="PROSITE" id="PS51383">
    <property type="entry name" value="YJEF_C_3"/>
    <property type="match status" value="1"/>
</dbReference>
<evidence type="ECO:0000256" key="12">
    <source>
        <dbReference type="ARBA" id="ARBA00023239"/>
    </source>
</evidence>
<comment type="function">
    <text evidence="17">Catalyzes the dehydration of the S-form of NAD(P)HX at the expense of ADP, which is converted to AMP. Together with NAD(P)HX epimerase, which catalyzes the epimerization of the S- and R-forms, the enzyme allows the repair of both epimers of NAD(P)HX, a damaged form of NAD(P)H that is a result of enzymatic or heat-dependent hydration.</text>
</comment>
<dbReference type="NCBIfam" id="TIGR00196">
    <property type="entry name" value="yjeF_cterm"/>
    <property type="match status" value="1"/>
</dbReference>
<comment type="cofactor">
    <cofactor evidence="18 19">
        <name>K(+)</name>
        <dbReference type="ChEBI" id="CHEBI:29103"/>
    </cofactor>
    <text evidence="18 19">Binds 1 potassium ion per subunit.</text>
</comment>
<evidence type="ECO:0000256" key="8">
    <source>
        <dbReference type="ARBA" id="ARBA00022857"/>
    </source>
</evidence>
<evidence type="ECO:0000256" key="5">
    <source>
        <dbReference type="ARBA" id="ARBA00022723"/>
    </source>
</evidence>
<keyword evidence="12 17" id="KW-0456">Lyase</keyword>
<comment type="catalytic activity">
    <reaction evidence="1 18 19">
        <text>(6R)-NADHX = (6S)-NADHX</text>
        <dbReference type="Rhea" id="RHEA:32215"/>
        <dbReference type="ChEBI" id="CHEBI:64074"/>
        <dbReference type="ChEBI" id="CHEBI:64075"/>
        <dbReference type="EC" id="5.1.99.6"/>
    </reaction>
</comment>
<evidence type="ECO:0000256" key="3">
    <source>
        <dbReference type="ARBA" id="ARBA00006001"/>
    </source>
</evidence>
<dbReference type="HAMAP" id="MF_01965">
    <property type="entry name" value="NADHX_dehydratase"/>
    <property type="match status" value="1"/>
</dbReference>
<evidence type="ECO:0000256" key="10">
    <source>
        <dbReference type="ARBA" id="ARBA00023027"/>
    </source>
</evidence>
<keyword evidence="11 18" id="KW-0413">Isomerase</keyword>
<feature type="binding site" evidence="18">
    <location>
        <position position="195"/>
    </location>
    <ligand>
        <name>(6S)-NADPHX</name>
        <dbReference type="ChEBI" id="CHEBI:64076"/>
    </ligand>
</feature>
<dbReference type="InterPro" id="IPR004443">
    <property type="entry name" value="YjeF_N_dom"/>
</dbReference>
<evidence type="ECO:0000259" key="20">
    <source>
        <dbReference type="PROSITE" id="PS51383"/>
    </source>
</evidence>
<feature type="domain" description="YjeF C-terminal" evidence="20">
    <location>
        <begin position="266"/>
        <end position="561"/>
    </location>
</feature>
<dbReference type="AlphaFoldDB" id="A0A0P8A3V9"/>
<evidence type="ECO:0000256" key="1">
    <source>
        <dbReference type="ARBA" id="ARBA00000013"/>
    </source>
</evidence>
<evidence type="ECO:0000256" key="13">
    <source>
        <dbReference type="ARBA" id="ARBA00023268"/>
    </source>
</evidence>
<comment type="function">
    <text evidence="14 19">Bifunctional enzyme that catalyzes the epimerization of the S- and R-forms of NAD(P)HX and the dehydration of the S-form of NAD(P)HX at the expense of ADP, which is converted to AMP. This allows the repair of both epimers of NAD(P)HX, a damaged form of NAD(P)H that is a result of enzymatic or heat-dependent hydration.</text>
</comment>
<dbReference type="InterPro" id="IPR000631">
    <property type="entry name" value="CARKD"/>
</dbReference>
<dbReference type="Pfam" id="PF03853">
    <property type="entry name" value="YjeF_N"/>
    <property type="match status" value="1"/>
</dbReference>
<dbReference type="EMBL" id="LJZR01000001">
    <property type="protein sequence ID" value="KPQ37703.1"/>
    <property type="molecule type" value="Genomic_DNA"/>
</dbReference>
<comment type="catalytic activity">
    <reaction evidence="15 17 19">
        <text>(6S)-NADHX + ADP = AMP + phosphate + NADH + H(+)</text>
        <dbReference type="Rhea" id="RHEA:32223"/>
        <dbReference type="ChEBI" id="CHEBI:15378"/>
        <dbReference type="ChEBI" id="CHEBI:43474"/>
        <dbReference type="ChEBI" id="CHEBI:57945"/>
        <dbReference type="ChEBI" id="CHEBI:64074"/>
        <dbReference type="ChEBI" id="CHEBI:456215"/>
        <dbReference type="ChEBI" id="CHEBI:456216"/>
        <dbReference type="EC" id="4.2.1.136"/>
    </reaction>
</comment>
<comment type="function">
    <text evidence="18">Catalyzes the epimerization of the S- and R-forms of NAD(P)HX, a damaged form of NAD(P)H that is a result of enzymatic or heat-dependent hydration. This is a prerequisite for the S-specific NAD(P)H-hydrate dehydratase to allow the repair of both epimers of NAD(P)HX.</text>
</comment>
<dbReference type="GO" id="GO:0052856">
    <property type="term" value="F:NAD(P)HX epimerase activity"/>
    <property type="evidence" value="ECO:0007669"/>
    <property type="project" value="UniProtKB-UniRule"/>
</dbReference>
<keyword evidence="5 18" id="KW-0479">Metal-binding</keyword>
<name>A0A0P8A3V9_9CYAN</name>